<keyword evidence="2" id="KW-1185">Reference proteome</keyword>
<dbReference type="EMBL" id="JAMDHA010000005">
    <property type="protein sequence ID" value="MDD1007174.1"/>
    <property type="molecule type" value="Genomic_DNA"/>
</dbReference>
<dbReference type="RefSeq" id="WP_273875611.1">
    <property type="nucleotide sequence ID" value="NZ_JAMDHA010000005.1"/>
</dbReference>
<protein>
    <submittedName>
        <fullName evidence="1">Uncharacterized protein</fullName>
    </submittedName>
</protein>
<proteinExistence type="predicted"/>
<evidence type="ECO:0000313" key="2">
    <source>
        <dbReference type="Proteomes" id="UP001148185"/>
    </source>
</evidence>
<reference evidence="1 2" key="1">
    <citation type="submission" date="2022-05" db="EMBL/GenBank/DDBJ databases">
        <title>Novel Pseudomonas spp. Isolated from a Rainbow Trout Aquaculture Facility.</title>
        <authorList>
            <person name="Testerman T."/>
            <person name="Graf J."/>
        </authorList>
    </citation>
    <scope>NUCLEOTIDE SEQUENCE [LARGE SCALE GENOMIC DNA]</scope>
    <source>
        <strain evidence="1 2">ID1042</strain>
    </source>
</reference>
<comment type="caution">
    <text evidence="1">The sequence shown here is derived from an EMBL/GenBank/DDBJ whole genome shotgun (WGS) entry which is preliminary data.</text>
</comment>
<gene>
    <name evidence="1" type="ORF">M5G27_06735</name>
</gene>
<accession>A0A9X4HBZ4</accession>
<dbReference type="AlphaFoldDB" id="A0A9X4HBZ4"/>
<dbReference type="Proteomes" id="UP001148185">
    <property type="component" value="Unassembled WGS sequence"/>
</dbReference>
<organism evidence="1 2">
    <name type="scientific">Pseudomonas shahriarae</name>
    <dbReference type="NCBI Taxonomy" id="2745512"/>
    <lineage>
        <taxon>Bacteria</taxon>
        <taxon>Pseudomonadati</taxon>
        <taxon>Pseudomonadota</taxon>
        <taxon>Gammaproteobacteria</taxon>
        <taxon>Pseudomonadales</taxon>
        <taxon>Pseudomonadaceae</taxon>
        <taxon>Pseudomonas</taxon>
    </lineage>
</organism>
<name>A0A9X4HBZ4_9PSED</name>
<sequence>MNYMQFPNGKIWPVHLDRLTAFVEVDLDALHDFDVNGLVNILHELAIGAPALRNIEHTARHAKGSAVVFQVEAHVEWSAFAGASIPKEVAVHEVVQQYAAELGWGRAEATHALESFGTAYGEERLVSVANGRELRMPARGPCSYVRIVQVGFELMYWDSAEWASAPEEVMGAILGLAGQSVVCRL</sequence>
<evidence type="ECO:0000313" key="1">
    <source>
        <dbReference type="EMBL" id="MDD1007174.1"/>
    </source>
</evidence>